<dbReference type="InterPro" id="IPR000014">
    <property type="entry name" value="PAS"/>
</dbReference>
<sequence length="754" mass="81277">MSSSLVTRMLLAVAAASLLIFLLIGGFELWHERNLLTREAQARADAAVALSADPMANALWNYDLAALQRMTQGLVKDGSIVHAEVRNERGELQSQAWRAGAGPGPGLRSRELALSMPLRSQSIGLLTVQESDADVNAEIQRRAVDRLPLELLKVLAVAVSLLLLMHRLVISRLSALVRQLRNLRVDDLQARLQPTPQPANTRDEIVVLARGIERYHHARVLEMQRRQHAEEQLRGSLQERSAMLGSLREGLLGLDALGRVQYANRALGELLGLDTAPTRGQGLQGLAQLDSGDGARDFGDALCDGIAAGQPAQLRAELSPQVGQPRTVQIQLTPLGETRHGLPQGQTPGVAWIVVIADISDAVQRRRSEQARMAAEAASQAKSDFLSRMSHELRTPLNAIVGFAQSLTQDPAIQADAQRLNQVALIERAGWHLRAMIADVLDLSRIETGSLRINRGPVDLQALVDDAMALVAGEAAREQVHCSAEVDPRARWAMADEVRVQQVLLNLLGNAVKYNRPGGDVALQVSPAGDGEVCIEVSDTGLGMDEQQQAGLFQSFNRLGRELGGKPGAGIGLVVTRSLLDMMGGRIEVDSEAGVGTRFRVTLPAAAPTDDQQLTLPFDSSASTRHTVAYIEDDPVNTLVMSALVEQREDLQLVTYTNLGEGLAGLRARRPDLLLLDMQLPDGRGTELLAKLQREPALATLPVIMVSADALDDSVRNALAAGARAYVTKPLAFDEVLREIDAALQAGKAPPQAA</sequence>
<evidence type="ECO:0000313" key="11">
    <source>
        <dbReference type="EMBL" id="GAA0750671.1"/>
    </source>
</evidence>
<dbReference type="InterPro" id="IPR003661">
    <property type="entry name" value="HisK_dim/P_dom"/>
</dbReference>
<dbReference type="InterPro" id="IPR036890">
    <property type="entry name" value="HATPase_C_sf"/>
</dbReference>
<feature type="modified residue" description="4-aspartylphosphate" evidence="6">
    <location>
        <position position="677"/>
    </location>
</feature>
<dbReference type="Pfam" id="PF00072">
    <property type="entry name" value="Response_reg"/>
    <property type="match status" value="1"/>
</dbReference>
<dbReference type="SMART" id="SM00448">
    <property type="entry name" value="REC"/>
    <property type="match status" value="1"/>
</dbReference>
<keyword evidence="5" id="KW-0418">Kinase</keyword>
<evidence type="ECO:0000259" key="9">
    <source>
        <dbReference type="PROSITE" id="PS50110"/>
    </source>
</evidence>
<feature type="domain" description="Histidine kinase" evidence="8">
    <location>
        <begin position="388"/>
        <end position="607"/>
    </location>
</feature>
<dbReference type="SMART" id="SM00388">
    <property type="entry name" value="HisKA"/>
    <property type="match status" value="1"/>
</dbReference>
<dbReference type="InterPro" id="IPR011006">
    <property type="entry name" value="CheY-like_superfamily"/>
</dbReference>
<dbReference type="InterPro" id="IPR004358">
    <property type="entry name" value="Sig_transdc_His_kin-like_C"/>
</dbReference>
<dbReference type="PROSITE" id="PS50110">
    <property type="entry name" value="RESPONSE_REGULATORY"/>
    <property type="match status" value="1"/>
</dbReference>
<keyword evidence="7" id="KW-1133">Transmembrane helix</keyword>
<evidence type="ECO:0000313" key="12">
    <source>
        <dbReference type="Proteomes" id="UP001500279"/>
    </source>
</evidence>
<dbReference type="InterPro" id="IPR001789">
    <property type="entry name" value="Sig_transdc_resp-reg_receiver"/>
</dbReference>
<keyword evidence="3 6" id="KW-0597">Phosphoprotein</keyword>
<dbReference type="SUPFAM" id="SSF52172">
    <property type="entry name" value="CheY-like"/>
    <property type="match status" value="1"/>
</dbReference>
<keyword evidence="7" id="KW-0812">Transmembrane</keyword>
<feature type="domain" description="PAS" evidence="10">
    <location>
        <begin position="236"/>
        <end position="281"/>
    </location>
</feature>
<dbReference type="CDD" id="cd00082">
    <property type="entry name" value="HisKA"/>
    <property type="match status" value="1"/>
</dbReference>
<dbReference type="Gene3D" id="1.10.287.130">
    <property type="match status" value="1"/>
</dbReference>
<evidence type="ECO:0000256" key="2">
    <source>
        <dbReference type="ARBA" id="ARBA00012438"/>
    </source>
</evidence>
<dbReference type="Pfam" id="PF00512">
    <property type="entry name" value="HisKA"/>
    <property type="match status" value="1"/>
</dbReference>
<keyword evidence="7" id="KW-0472">Membrane</keyword>
<proteinExistence type="predicted"/>
<dbReference type="Pfam" id="PF08448">
    <property type="entry name" value="PAS_4"/>
    <property type="match status" value="1"/>
</dbReference>
<accession>A0ABP3V7E9</accession>
<dbReference type="InterPro" id="IPR003594">
    <property type="entry name" value="HATPase_dom"/>
</dbReference>
<evidence type="ECO:0000256" key="7">
    <source>
        <dbReference type="SAM" id="Phobius"/>
    </source>
</evidence>
<dbReference type="PRINTS" id="PR00344">
    <property type="entry name" value="BCTRLSENSOR"/>
</dbReference>
<feature type="transmembrane region" description="Helical" evidence="7">
    <location>
        <begin position="6"/>
        <end position="30"/>
    </location>
</feature>
<evidence type="ECO:0000256" key="1">
    <source>
        <dbReference type="ARBA" id="ARBA00000085"/>
    </source>
</evidence>
<gene>
    <name evidence="11" type="ORF">GCM10009107_22750</name>
</gene>
<dbReference type="EMBL" id="BAAAEW010000011">
    <property type="protein sequence ID" value="GAA0750671.1"/>
    <property type="molecule type" value="Genomic_DNA"/>
</dbReference>
<name>A0ABP3V7E9_9BURK</name>
<evidence type="ECO:0000256" key="3">
    <source>
        <dbReference type="ARBA" id="ARBA00022553"/>
    </source>
</evidence>
<organism evidence="11 12">
    <name type="scientific">Ideonella azotifigens</name>
    <dbReference type="NCBI Taxonomy" id="513160"/>
    <lineage>
        <taxon>Bacteria</taxon>
        <taxon>Pseudomonadati</taxon>
        <taxon>Pseudomonadota</taxon>
        <taxon>Betaproteobacteria</taxon>
        <taxon>Burkholderiales</taxon>
        <taxon>Sphaerotilaceae</taxon>
        <taxon>Ideonella</taxon>
    </lineage>
</organism>
<feature type="domain" description="Response regulatory" evidence="9">
    <location>
        <begin position="627"/>
        <end position="744"/>
    </location>
</feature>
<dbReference type="InterPro" id="IPR035965">
    <property type="entry name" value="PAS-like_dom_sf"/>
</dbReference>
<protein>
    <recommendedName>
        <fullName evidence="2">histidine kinase</fullName>
        <ecNumber evidence="2">2.7.13.3</ecNumber>
    </recommendedName>
</protein>
<dbReference type="InterPro" id="IPR005467">
    <property type="entry name" value="His_kinase_dom"/>
</dbReference>
<evidence type="ECO:0000256" key="5">
    <source>
        <dbReference type="ARBA" id="ARBA00022777"/>
    </source>
</evidence>
<dbReference type="EC" id="2.7.13.3" evidence="2"/>
<evidence type="ECO:0000259" key="10">
    <source>
        <dbReference type="PROSITE" id="PS50112"/>
    </source>
</evidence>
<dbReference type="PANTHER" id="PTHR43047:SF72">
    <property type="entry name" value="OSMOSENSING HISTIDINE PROTEIN KINASE SLN1"/>
    <property type="match status" value="1"/>
</dbReference>
<dbReference type="Pfam" id="PF02518">
    <property type="entry name" value="HATPase_c"/>
    <property type="match status" value="1"/>
</dbReference>
<dbReference type="Proteomes" id="UP001500279">
    <property type="component" value="Unassembled WGS sequence"/>
</dbReference>
<dbReference type="SUPFAM" id="SSF55874">
    <property type="entry name" value="ATPase domain of HSP90 chaperone/DNA topoisomerase II/histidine kinase"/>
    <property type="match status" value="1"/>
</dbReference>
<dbReference type="SUPFAM" id="SSF55785">
    <property type="entry name" value="PYP-like sensor domain (PAS domain)"/>
    <property type="match status" value="1"/>
</dbReference>
<evidence type="ECO:0000256" key="4">
    <source>
        <dbReference type="ARBA" id="ARBA00022679"/>
    </source>
</evidence>
<dbReference type="PROSITE" id="PS50109">
    <property type="entry name" value="HIS_KIN"/>
    <property type="match status" value="1"/>
</dbReference>
<evidence type="ECO:0000259" key="8">
    <source>
        <dbReference type="PROSITE" id="PS50109"/>
    </source>
</evidence>
<reference evidence="12" key="1">
    <citation type="journal article" date="2019" name="Int. J. Syst. Evol. Microbiol.">
        <title>The Global Catalogue of Microorganisms (GCM) 10K type strain sequencing project: providing services to taxonomists for standard genome sequencing and annotation.</title>
        <authorList>
            <consortium name="The Broad Institute Genomics Platform"/>
            <consortium name="The Broad Institute Genome Sequencing Center for Infectious Disease"/>
            <person name="Wu L."/>
            <person name="Ma J."/>
        </authorList>
    </citation>
    <scope>NUCLEOTIDE SEQUENCE [LARGE SCALE GENOMIC DNA]</scope>
    <source>
        <strain evidence="12">JCM 15503</strain>
    </source>
</reference>
<dbReference type="RefSeq" id="WP_231012020.1">
    <property type="nucleotide sequence ID" value="NZ_BAAAEW010000011.1"/>
</dbReference>
<dbReference type="Gene3D" id="3.30.450.20">
    <property type="entry name" value="PAS domain"/>
    <property type="match status" value="1"/>
</dbReference>
<dbReference type="Gene3D" id="3.30.565.10">
    <property type="entry name" value="Histidine kinase-like ATPase, C-terminal domain"/>
    <property type="match status" value="1"/>
</dbReference>
<dbReference type="SMART" id="SM00387">
    <property type="entry name" value="HATPase_c"/>
    <property type="match status" value="1"/>
</dbReference>
<dbReference type="PROSITE" id="PS50112">
    <property type="entry name" value="PAS"/>
    <property type="match status" value="1"/>
</dbReference>
<dbReference type="InterPro" id="IPR036097">
    <property type="entry name" value="HisK_dim/P_sf"/>
</dbReference>
<comment type="caution">
    <text evidence="11">The sequence shown here is derived from an EMBL/GenBank/DDBJ whole genome shotgun (WGS) entry which is preliminary data.</text>
</comment>
<comment type="catalytic activity">
    <reaction evidence="1">
        <text>ATP + protein L-histidine = ADP + protein N-phospho-L-histidine.</text>
        <dbReference type="EC" id="2.7.13.3"/>
    </reaction>
</comment>
<dbReference type="PANTHER" id="PTHR43047">
    <property type="entry name" value="TWO-COMPONENT HISTIDINE PROTEIN KINASE"/>
    <property type="match status" value="1"/>
</dbReference>
<dbReference type="SUPFAM" id="SSF47384">
    <property type="entry name" value="Homodimeric domain of signal transducing histidine kinase"/>
    <property type="match status" value="1"/>
</dbReference>
<keyword evidence="12" id="KW-1185">Reference proteome</keyword>
<dbReference type="Gene3D" id="3.40.50.2300">
    <property type="match status" value="1"/>
</dbReference>
<keyword evidence="4" id="KW-0808">Transferase</keyword>
<evidence type="ECO:0000256" key="6">
    <source>
        <dbReference type="PROSITE-ProRule" id="PRU00169"/>
    </source>
</evidence>
<feature type="transmembrane region" description="Helical" evidence="7">
    <location>
        <begin position="151"/>
        <end position="170"/>
    </location>
</feature>
<dbReference type="InterPro" id="IPR013656">
    <property type="entry name" value="PAS_4"/>
</dbReference>